<dbReference type="Gene3D" id="3.40.50.2300">
    <property type="match status" value="1"/>
</dbReference>
<dbReference type="KEGG" id="amaq:GO499_00495"/>
<accession>A0A6P1SZU6</accession>
<dbReference type="InterPro" id="IPR001789">
    <property type="entry name" value="Sig_transdc_resp-reg_receiver"/>
</dbReference>
<sequence length="157" mass="17127">MMVLRMADPSDGNLLAKGSQLMRVLVVQDNRDLGSVWCKFLERQGLEAVLATSEQQATLALENEHFDVLVLEPVLESGGGLCIADLASFRHPDMPIIAVTKSSFFADGSIFAMIPNACGLLRTPVRPHDLVAYLEHFAPRGSFKPKRMEDEVTSGAA</sequence>
<dbReference type="Pfam" id="PF00072">
    <property type="entry name" value="Response_reg"/>
    <property type="match status" value="1"/>
</dbReference>
<comment type="caution">
    <text evidence="1">Lacks conserved residue(s) required for the propagation of feature annotation.</text>
</comment>
<evidence type="ECO:0000259" key="2">
    <source>
        <dbReference type="PROSITE" id="PS50110"/>
    </source>
</evidence>
<protein>
    <submittedName>
        <fullName evidence="3">Response regulator</fullName>
    </submittedName>
</protein>
<dbReference type="GO" id="GO:0000160">
    <property type="term" value="P:phosphorelay signal transduction system"/>
    <property type="evidence" value="ECO:0007669"/>
    <property type="project" value="InterPro"/>
</dbReference>
<keyword evidence="4" id="KW-1185">Reference proteome</keyword>
<proteinExistence type="predicted"/>
<dbReference type="SMART" id="SM00448">
    <property type="entry name" value="REC"/>
    <property type="match status" value="1"/>
</dbReference>
<dbReference type="PROSITE" id="PS50110">
    <property type="entry name" value="RESPONSE_REGULATORY"/>
    <property type="match status" value="1"/>
</dbReference>
<evidence type="ECO:0000313" key="3">
    <source>
        <dbReference type="EMBL" id="QHQ33762.1"/>
    </source>
</evidence>
<feature type="domain" description="Response regulatory" evidence="2">
    <location>
        <begin position="23"/>
        <end position="138"/>
    </location>
</feature>
<dbReference type="EMBL" id="CP046620">
    <property type="protein sequence ID" value="QHQ33762.1"/>
    <property type="molecule type" value="Genomic_DNA"/>
</dbReference>
<evidence type="ECO:0000313" key="4">
    <source>
        <dbReference type="Proteomes" id="UP000464495"/>
    </source>
</evidence>
<dbReference type="AlphaFoldDB" id="A0A6P1SZU6"/>
<dbReference type="SUPFAM" id="SSF52172">
    <property type="entry name" value="CheY-like"/>
    <property type="match status" value="1"/>
</dbReference>
<dbReference type="Proteomes" id="UP000464495">
    <property type="component" value="Chromosome"/>
</dbReference>
<organism evidence="3 4">
    <name type="scientific">Algicella marina</name>
    <dbReference type="NCBI Taxonomy" id="2683284"/>
    <lineage>
        <taxon>Bacteria</taxon>
        <taxon>Pseudomonadati</taxon>
        <taxon>Pseudomonadota</taxon>
        <taxon>Alphaproteobacteria</taxon>
        <taxon>Rhodobacterales</taxon>
        <taxon>Paracoccaceae</taxon>
        <taxon>Algicella</taxon>
    </lineage>
</organism>
<evidence type="ECO:0000256" key="1">
    <source>
        <dbReference type="PROSITE-ProRule" id="PRU00169"/>
    </source>
</evidence>
<dbReference type="InterPro" id="IPR011006">
    <property type="entry name" value="CheY-like_superfamily"/>
</dbReference>
<reference evidence="3 4" key="1">
    <citation type="submission" date="2019-12" db="EMBL/GenBank/DDBJ databases">
        <title>Complete genome sequence of Algicella marina strain 9Alg 56(T) isolated from the red alga Tichocarpus crinitus.</title>
        <authorList>
            <person name="Kim S.-G."/>
            <person name="Nedashkovskaya O.I."/>
        </authorList>
    </citation>
    <scope>NUCLEOTIDE SEQUENCE [LARGE SCALE GENOMIC DNA]</scope>
    <source>
        <strain evidence="3 4">9Alg 56</strain>
    </source>
</reference>
<name>A0A6P1SZU6_9RHOB</name>
<gene>
    <name evidence="3" type="ORF">GO499_00495</name>
</gene>
<dbReference type="CDD" id="cd00156">
    <property type="entry name" value="REC"/>
    <property type="match status" value="1"/>
</dbReference>